<dbReference type="PANTHER" id="PTHR16255">
    <property type="entry name" value="REQUIRED FOR MEIOTIC NUCLEAR DIVISION PROTEIN 1 HOMOLOG"/>
    <property type="match status" value="1"/>
</dbReference>
<keyword evidence="2" id="KW-0812">Transmembrane</keyword>
<dbReference type="PANTHER" id="PTHR16255:SF1">
    <property type="entry name" value="REQUIRED FOR MEIOTIC NUCLEAR DIVISION PROTEIN 1 HOMOLOG"/>
    <property type="match status" value="1"/>
</dbReference>
<evidence type="ECO:0000256" key="1">
    <source>
        <dbReference type="ARBA" id="ARBA00008306"/>
    </source>
</evidence>
<dbReference type="AlphaFoldDB" id="A0A3M7L460"/>
<sequence length="352" mass="39327">MSAPGEEVLLAVETVEEEKRLPSSTSTVRPLGRIVSLGPGWESPLDVEKPVEAPPEVPVQYQGLGQAVRVRSYCVANGFDRYALQDAILRRNATLRAYSDVLCIQYHRGGKGKGNADIFFFDSGVVVFWGLDTDAEKYILNELVMPCVDRPLPPDRIERDRVLVTYSAVTKAVIEDDTISLHYRHADELYVKLAISFALAESTKLSVFEEDLRSLGRSVSYLPAMMADKGEIDVGGRAVMQLMGQLFLQQRSVNLLTQLLDAPSALDEADDHICTLYRSIFDYMEVVQRVTLLNDRFGVMKEMLDILRQQAHDSYFGVLEATVIWLVGVCSFLAFCQLLAVVYGWEGGHAKH</sequence>
<accession>A0A3M7L460</accession>
<dbReference type="InterPro" id="IPR051624">
    <property type="entry name" value="RMD1/Sad1-interacting"/>
</dbReference>
<proteinExistence type="inferred from homology"/>
<feature type="transmembrane region" description="Helical" evidence="2">
    <location>
        <begin position="323"/>
        <end position="345"/>
    </location>
</feature>
<keyword evidence="2" id="KW-0472">Membrane</keyword>
<evidence type="ECO:0000313" key="5">
    <source>
        <dbReference type="Proteomes" id="UP000279271"/>
    </source>
</evidence>
<reference evidence="5" key="1">
    <citation type="journal article" date="2018" name="Algal Res.">
        <title>Characterization of plant carbon substrate utilization by Auxenochlorella protothecoides.</title>
        <authorList>
            <person name="Vogler B.W."/>
            <person name="Starkenburg S.R."/>
            <person name="Sudasinghe N."/>
            <person name="Schambach J.Y."/>
            <person name="Rollin J.A."/>
            <person name="Pattathil S."/>
            <person name="Barry A.N."/>
        </authorList>
    </citation>
    <scope>NUCLEOTIDE SEQUENCE [LARGE SCALE GENOMIC DNA]</scope>
    <source>
        <strain evidence="5">UTEX 25</strain>
    </source>
</reference>
<dbReference type="InterPro" id="IPR003734">
    <property type="entry name" value="DUF155"/>
</dbReference>
<feature type="domain" description="DUF155" evidence="3">
    <location>
        <begin position="118"/>
        <end position="294"/>
    </location>
</feature>
<protein>
    <recommendedName>
        <fullName evidence="3">DUF155 domain-containing protein</fullName>
    </recommendedName>
</protein>
<evidence type="ECO:0000256" key="2">
    <source>
        <dbReference type="SAM" id="Phobius"/>
    </source>
</evidence>
<name>A0A3M7L460_AUXPR</name>
<keyword evidence="2" id="KW-1133">Transmembrane helix</keyword>
<dbReference type="EMBL" id="QOKY01000127">
    <property type="protein sequence ID" value="RMZ57521.1"/>
    <property type="molecule type" value="Genomic_DNA"/>
</dbReference>
<organism evidence="4 5">
    <name type="scientific">Auxenochlorella protothecoides</name>
    <name type="common">Green microalga</name>
    <name type="synonym">Chlorella protothecoides</name>
    <dbReference type="NCBI Taxonomy" id="3075"/>
    <lineage>
        <taxon>Eukaryota</taxon>
        <taxon>Viridiplantae</taxon>
        <taxon>Chlorophyta</taxon>
        <taxon>core chlorophytes</taxon>
        <taxon>Trebouxiophyceae</taxon>
        <taxon>Chlorellales</taxon>
        <taxon>Chlorellaceae</taxon>
        <taxon>Auxenochlorella</taxon>
    </lineage>
</organism>
<dbReference type="Proteomes" id="UP000279271">
    <property type="component" value="Unassembled WGS sequence"/>
</dbReference>
<dbReference type="Pfam" id="PF02582">
    <property type="entry name" value="DUF155"/>
    <property type="match status" value="1"/>
</dbReference>
<dbReference type="GO" id="GO:0005739">
    <property type="term" value="C:mitochondrion"/>
    <property type="evidence" value="ECO:0007669"/>
    <property type="project" value="UniProtKB-ARBA"/>
</dbReference>
<gene>
    <name evidence="4" type="ORF">APUTEX25_003764</name>
</gene>
<comment type="caution">
    <text evidence="4">The sequence shown here is derived from an EMBL/GenBank/DDBJ whole genome shotgun (WGS) entry which is preliminary data.</text>
</comment>
<evidence type="ECO:0000259" key="3">
    <source>
        <dbReference type="Pfam" id="PF02582"/>
    </source>
</evidence>
<comment type="similarity">
    <text evidence="1">Belongs to the RMD1/sif2 family.</text>
</comment>
<evidence type="ECO:0000313" key="4">
    <source>
        <dbReference type="EMBL" id="RMZ57521.1"/>
    </source>
</evidence>